<gene>
    <name evidence="5" type="ORF">LCGC14_1143980</name>
</gene>
<dbReference type="InterPro" id="IPR036737">
    <property type="entry name" value="OmpA-like_sf"/>
</dbReference>
<dbReference type="Gene3D" id="3.30.1330.60">
    <property type="entry name" value="OmpA-like domain"/>
    <property type="match status" value="1"/>
</dbReference>
<evidence type="ECO:0000313" key="5">
    <source>
        <dbReference type="EMBL" id="KKM99831.1"/>
    </source>
</evidence>
<dbReference type="EMBL" id="LAZR01005453">
    <property type="protein sequence ID" value="KKM99831.1"/>
    <property type="molecule type" value="Genomic_DNA"/>
</dbReference>
<dbReference type="SUPFAM" id="SSF53850">
    <property type="entry name" value="Periplasmic binding protein-like II"/>
    <property type="match status" value="1"/>
</dbReference>
<comment type="caution">
    <text evidence="5">The sequence shown here is derived from an EMBL/GenBank/DDBJ whole genome shotgun (WGS) entry which is preliminary data.</text>
</comment>
<keyword evidence="3" id="KW-0732">Signal</keyword>
<accession>A0A0F9MKJ4</accession>
<dbReference type="PANTHER" id="PTHR30024">
    <property type="entry name" value="ALIPHATIC SULFONATES-BINDING PROTEIN-RELATED"/>
    <property type="match status" value="1"/>
</dbReference>
<dbReference type="PANTHER" id="PTHR30024:SF47">
    <property type="entry name" value="TAURINE-BINDING PERIPLASMIC PROTEIN"/>
    <property type="match status" value="1"/>
</dbReference>
<evidence type="ECO:0000256" key="3">
    <source>
        <dbReference type="ARBA" id="ARBA00022729"/>
    </source>
</evidence>
<dbReference type="Gene3D" id="3.40.190.10">
    <property type="entry name" value="Periplasmic binding protein-like II"/>
    <property type="match status" value="2"/>
</dbReference>
<feature type="domain" description="SsuA/THI5-like" evidence="4">
    <location>
        <begin position="116"/>
        <end position="290"/>
    </location>
</feature>
<comment type="similarity">
    <text evidence="2">Belongs to the bacterial solute-binding protein SsuA/TauA family.</text>
</comment>
<proteinExistence type="inferred from homology"/>
<name>A0A0F9MKJ4_9ZZZZ</name>
<dbReference type="InterPro" id="IPR015168">
    <property type="entry name" value="SsuA/THI5"/>
</dbReference>
<dbReference type="AlphaFoldDB" id="A0A0F9MKJ4"/>
<reference evidence="5" key="1">
    <citation type="journal article" date="2015" name="Nature">
        <title>Complex archaea that bridge the gap between prokaryotes and eukaryotes.</title>
        <authorList>
            <person name="Spang A."/>
            <person name="Saw J.H."/>
            <person name="Jorgensen S.L."/>
            <person name="Zaremba-Niedzwiedzka K."/>
            <person name="Martijn J."/>
            <person name="Lind A.E."/>
            <person name="van Eijk R."/>
            <person name="Schleper C."/>
            <person name="Guy L."/>
            <person name="Ettema T.J."/>
        </authorList>
    </citation>
    <scope>NUCLEOTIDE SEQUENCE</scope>
</reference>
<evidence type="ECO:0000256" key="2">
    <source>
        <dbReference type="ARBA" id="ARBA00010742"/>
    </source>
</evidence>
<sequence length="591" mass="63046">MRKIFSLAAIATTFSLVAAAFSPNSASAQNYVEMKPLAEVLAGASVRDCRGGEGQNVTMITWGADIFTLHANGASLTTQPGSIFADEGLTVTLKREDVFAKQVEAYLRCDTPYLRGTLGQINLASDITAVNPGTEMVPIIQLSWSNGGDALVAKKGINKPADLKGKTIVVQAYGPHVAYLNKVLADAGLTPNDVTIVYTKDLVGFDDDTTPGSAFLDDPNIDAAMVIIPDALKLTSGGTGGTGAENSFDGAEIMLSTKSASRVIADVYVVRKDYLEANRDEVQKFVHALLVAEESLRKLVLEKDTRTDEYNAIIVAAAGHLLDAPTDIDDTEGMYADAETIGFAGNKKFFENTKYPRNVTKLTSEIQTAYVQQGMLAATASLGSATWNYDALKAGITNTIAKTTPKFNADKLAAAVTNMASSGALDDGTLFEFQINFQPEQDTFSVEIYGDAFKQVVDLASTYAGAIITVEGHSDPANFIKKMKNGAGEGILNRIRQRAKNLSVSRSTAVRKAVLDMAAAAGAPMDPSQFVTIGYGISNPATGICQTKDEPLCLAAGLPRYPANKAEWLNNMRVVFKIINVEAESSAFETF</sequence>
<dbReference type="GO" id="GO:0042918">
    <property type="term" value="P:alkanesulfonate transmembrane transport"/>
    <property type="evidence" value="ECO:0007669"/>
    <property type="project" value="TreeGrafter"/>
</dbReference>
<dbReference type="Pfam" id="PF09084">
    <property type="entry name" value="NMT1"/>
    <property type="match status" value="1"/>
</dbReference>
<dbReference type="GO" id="GO:0042597">
    <property type="term" value="C:periplasmic space"/>
    <property type="evidence" value="ECO:0007669"/>
    <property type="project" value="UniProtKB-SubCell"/>
</dbReference>
<evidence type="ECO:0000259" key="4">
    <source>
        <dbReference type="Pfam" id="PF09084"/>
    </source>
</evidence>
<organism evidence="5">
    <name type="scientific">marine sediment metagenome</name>
    <dbReference type="NCBI Taxonomy" id="412755"/>
    <lineage>
        <taxon>unclassified sequences</taxon>
        <taxon>metagenomes</taxon>
        <taxon>ecological metagenomes</taxon>
    </lineage>
</organism>
<comment type="subcellular location">
    <subcellularLocation>
        <location evidence="1">Periplasm</location>
    </subcellularLocation>
</comment>
<evidence type="ECO:0000256" key="1">
    <source>
        <dbReference type="ARBA" id="ARBA00004418"/>
    </source>
</evidence>
<protein>
    <recommendedName>
        <fullName evidence="4">SsuA/THI5-like domain-containing protein</fullName>
    </recommendedName>
</protein>